<feature type="transmembrane region" description="Helical" evidence="1">
    <location>
        <begin position="107"/>
        <end position="127"/>
    </location>
</feature>
<dbReference type="PaxDb" id="2711-XP_006465866.1"/>
<dbReference type="Proteomes" id="UP000027120">
    <property type="component" value="Unassembled WGS sequence"/>
</dbReference>
<proteinExistence type="predicted"/>
<dbReference type="AlphaFoldDB" id="A0A067FC53"/>
<sequence>MTLTVVSGFILMGQRRFTMQVIPKSIRVLWREWELRALIFLSLTAQLILICLGNHRKYNFRITLKCAVWSAYLLADSVATMALGVLLNNLGEVYEDIGSLGDNNELAAFWAPFLLLHLGGPDTITAYSLEDNELYLRHALQLVVQTVTTIYIFLMAWNGSHISILTMPMILVGCLKYGERTWALWLASREQLRNRMLTPPEAGPNYAKFMSEYTLKHAEGFIVEAKEVKETRVEIDVSTPGTDSTSDANIVKAHVMFQTFKCLFADLILSFHDREASQSLFQKLSHEDAFDVIAIELGFMYDMLYTKAEVVYTGWGLARRAIIIGLTCLVFVFFLFVDRQKYLKVNLLITFLLLLIAIVLDIFSAVLLLMSDQSSVWFIKNQKTKCLSKATEFLKVLKPPRWSNSMGRYSLISLCLEEKPPRKILKLLHLDELWEKHCYKTSKEVPEYLKKVIFKHVSKNSRGSGAQFKENSRGSRVLDKYNLSSRIGWSVEGDFDQSILIWHIATELCYYSATWDNNSDDINRRLSKLLSRYMMFLQILYPFLLPVGIGLIRFRDTCQEARRFFEERMSREDYQKRERRIRACKMLLKVKTDVRPIKVKGDRSKSVLFDACSLASALDEISDTKKRWKMVRDVWLEMLTYAASQGRGSQHAQQLKRGGELLTHVWLLMAHFGLTGQFQISQGHARAKLYVK</sequence>
<feature type="transmembrane region" description="Helical" evidence="1">
    <location>
        <begin position="348"/>
        <end position="370"/>
    </location>
</feature>
<feature type="transmembrane region" description="Helical" evidence="1">
    <location>
        <begin position="35"/>
        <end position="54"/>
    </location>
</feature>
<feature type="transmembrane region" description="Helical" evidence="1">
    <location>
        <begin position="533"/>
        <end position="554"/>
    </location>
</feature>
<feature type="transmembrane region" description="Helical" evidence="1">
    <location>
        <begin position="317"/>
        <end position="336"/>
    </location>
</feature>
<evidence type="ECO:0000313" key="4">
    <source>
        <dbReference type="Proteomes" id="UP000027120"/>
    </source>
</evidence>
<dbReference type="PANTHER" id="PTHR31325">
    <property type="entry name" value="OS01G0798800 PROTEIN-RELATED"/>
    <property type="match status" value="1"/>
</dbReference>
<evidence type="ECO:0000256" key="1">
    <source>
        <dbReference type="SAM" id="Phobius"/>
    </source>
</evidence>
<keyword evidence="4" id="KW-1185">Reference proteome</keyword>
<dbReference type="InterPro" id="IPR025315">
    <property type="entry name" value="DUF4220"/>
</dbReference>
<dbReference type="Pfam" id="PF04578">
    <property type="entry name" value="DUF594"/>
    <property type="match status" value="1"/>
</dbReference>
<protein>
    <recommendedName>
        <fullName evidence="2">DUF4220 domain-containing protein</fullName>
    </recommendedName>
</protein>
<evidence type="ECO:0000259" key="2">
    <source>
        <dbReference type="Pfam" id="PF13968"/>
    </source>
</evidence>
<feature type="transmembrane region" description="Helical" evidence="1">
    <location>
        <begin position="66"/>
        <end position="87"/>
    </location>
</feature>
<dbReference type="InterPro" id="IPR007658">
    <property type="entry name" value="DUF594"/>
</dbReference>
<gene>
    <name evidence="3" type="ORF">CISIN_1g005525mg</name>
</gene>
<feature type="domain" description="DUF4220" evidence="2">
    <location>
        <begin position="69"/>
        <end position="413"/>
    </location>
</feature>
<keyword evidence="1" id="KW-0472">Membrane</keyword>
<organism evidence="3 4">
    <name type="scientific">Citrus sinensis</name>
    <name type="common">Sweet orange</name>
    <name type="synonym">Citrus aurantium var. sinensis</name>
    <dbReference type="NCBI Taxonomy" id="2711"/>
    <lineage>
        <taxon>Eukaryota</taxon>
        <taxon>Viridiplantae</taxon>
        <taxon>Streptophyta</taxon>
        <taxon>Embryophyta</taxon>
        <taxon>Tracheophyta</taxon>
        <taxon>Spermatophyta</taxon>
        <taxon>Magnoliopsida</taxon>
        <taxon>eudicotyledons</taxon>
        <taxon>Gunneridae</taxon>
        <taxon>Pentapetalae</taxon>
        <taxon>rosids</taxon>
        <taxon>malvids</taxon>
        <taxon>Sapindales</taxon>
        <taxon>Rutaceae</taxon>
        <taxon>Aurantioideae</taxon>
        <taxon>Citrus</taxon>
    </lineage>
</organism>
<dbReference type="Pfam" id="PF13968">
    <property type="entry name" value="DUF4220"/>
    <property type="match status" value="1"/>
</dbReference>
<dbReference type="STRING" id="2711.A0A067FC53"/>
<keyword evidence="1" id="KW-0812">Transmembrane</keyword>
<dbReference type="eggNOG" id="ENOG502QQBP">
    <property type="taxonomic scope" value="Eukaryota"/>
</dbReference>
<name>A0A067FC53_CITSI</name>
<reference evidence="3 4" key="1">
    <citation type="submission" date="2014-04" db="EMBL/GenBank/DDBJ databases">
        <authorList>
            <consortium name="International Citrus Genome Consortium"/>
            <person name="Gmitter F."/>
            <person name="Chen C."/>
            <person name="Farmerie W."/>
            <person name="Harkins T."/>
            <person name="Desany B."/>
            <person name="Mohiuddin M."/>
            <person name="Kodira C."/>
            <person name="Borodovsky M."/>
            <person name="Lomsadze A."/>
            <person name="Burns P."/>
            <person name="Jenkins J."/>
            <person name="Prochnik S."/>
            <person name="Shu S."/>
            <person name="Chapman J."/>
            <person name="Pitluck S."/>
            <person name="Schmutz J."/>
            <person name="Rokhsar D."/>
        </authorList>
    </citation>
    <scope>NUCLEOTIDE SEQUENCE</scope>
</reference>
<accession>A0A067FC53</accession>
<keyword evidence="1" id="KW-1133">Transmembrane helix</keyword>
<evidence type="ECO:0000313" key="3">
    <source>
        <dbReference type="EMBL" id="KDO64928.1"/>
    </source>
</evidence>
<dbReference type="EMBL" id="KK784904">
    <property type="protein sequence ID" value="KDO64928.1"/>
    <property type="molecule type" value="Genomic_DNA"/>
</dbReference>